<dbReference type="AlphaFoldDB" id="A0A7K0K3X8"/>
<dbReference type="EC" id="3.1.-.-" evidence="6"/>
<organism evidence="8 9">
    <name type="scientific">Mobiluncus porci</name>
    <dbReference type="NCBI Taxonomy" id="2652278"/>
    <lineage>
        <taxon>Bacteria</taxon>
        <taxon>Bacillati</taxon>
        <taxon>Actinomycetota</taxon>
        <taxon>Actinomycetes</taxon>
        <taxon>Actinomycetales</taxon>
        <taxon>Actinomycetaceae</taxon>
        <taxon>Mobiluncus</taxon>
    </lineage>
</organism>
<sequence length="141" mass="15684">MILDVNVLIYAIDADSLHHTKCANWLTTQLNSATRTGLPMQTITAFMRITTNPRIFPTPLGFAQARDIVDGWLQLPGVWIPQPSLETWENFREISGKTELTSKLIPDAMLAALSKTYGVPVVSADQDFARFPGISWVNPLD</sequence>
<dbReference type="Pfam" id="PF01850">
    <property type="entry name" value="PIN"/>
    <property type="match status" value="1"/>
</dbReference>
<feature type="domain" description="PIN" evidence="7">
    <location>
        <begin position="1"/>
        <end position="132"/>
    </location>
</feature>
<evidence type="ECO:0000313" key="9">
    <source>
        <dbReference type="Proteomes" id="UP000442535"/>
    </source>
</evidence>
<proteinExistence type="inferred from homology"/>
<evidence type="ECO:0000256" key="5">
    <source>
        <dbReference type="ARBA" id="ARBA00022842"/>
    </source>
</evidence>
<evidence type="ECO:0000256" key="2">
    <source>
        <dbReference type="ARBA" id="ARBA00022722"/>
    </source>
</evidence>
<keyword evidence="3 6" id="KW-0479">Metal-binding</keyword>
<dbReference type="GO" id="GO:0045926">
    <property type="term" value="P:negative regulation of growth"/>
    <property type="evidence" value="ECO:0007669"/>
    <property type="project" value="UniProtKB-ARBA"/>
</dbReference>
<dbReference type="NCBIfam" id="TIGR00028">
    <property type="entry name" value="Mtu_PIN_fam"/>
    <property type="match status" value="1"/>
</dbReference>
<keyword evidence="4 6" id="KW-0378">Hydrolase</keyword>
<dbReference type="Gene3D" id="3.40.50.1010">
    <property type="entry name" value="5'-nuclease"/>
    <property type="match status" value="1"/>
</dbReference>
<dbReference type="GO" id="GO:0090729">
    <property type="term" value="F:toxin activity"/>
    <property type="evidence" value="ECO:0007669"/>
    <property type="project" value="UniProtKB-KW"/>
</dbReference>
<dbReference type="EMBL" id="VUMY01000013">
    <property type="protein sequence ID" value="MST50134.1"/>
    <property type="molecule type" value="Genomic_DNA"/>
</dbReference>
<dbReference type="Proteomes" id="UP000442535">
    <property type="component" value="Unassembled WGS sequence"/>
</dbReference>
<evidence type="ECO:0000256" key="4">
    <source>
        <dbReference type="ARBA" id="ARBA00022801"/>
    </source>
</evidence>
<dbReference type="InterPro" id="IPR002716">
    <property type="entry name" value="PIN_dom"/>
</dbReference>
<dbReference type="GO" id="GO:0004540">
    <property type="term" value="F:RNA nuclease activity"/>
    <property type="evidence" value="ECO:0007669"/>
    <property type="project" value="InterPro"/>
</dbReference>
<evidence type="ECO:0000259" key="7">
    <source>
        <dbReference type="Pfam" id="PF01850"/>
    </source>
</evidence>
<comment type="function">
    <text evidence="6">Toxic component of a toxin-antitoxin (TA) system. An RNase.</text>
</comment>
<comment type="cofactor">
    <cofactor evidence="6">
        <name>Mg(2+)</name>
        <dbReference type="ChEBI" id="CHEBI:18420"/>
    </cofactor>
</comment>
<keyword evidence="1 6" id="KW-1277">Toxin-antitoxin system</keyword>
<accession>A0A7K0K3X8</accession>
<dbReference type="RefSeq" id="WP_154545480.1">
    <property type="nucleotide sequence ID" value="NZ_JAQYQY010000030.1"/>
</dbReference>
<dbReference type="HAMAP" id="MF_00265">
    <property type="entry name" value="VapC_Nob1"/>
    <property type="match status" value="1"/>
</dbReference>
<dbReference type="GO" id="GO:0016788">
    <property type="term" value="F:hydrolase activity, acting on ester bonds"/>
    <property type="evidence" value="ECO:0007669"/>
    <property type="project" value="InterPro"/>
</dbReference>
<reference evidence="8 9" key="1">
    <citation type="submission" date="2019-08" db="EMBL/GenBank/DDBJ databases">
        <title>In-depth cultivation of the pig gut microbiome towards novel bacterial diversity and tailored functional studies.</title>
        <authorList>
            <person name="Wylensek D."/>
            <person name="Hitch T.C.A."/>
            <person name="Clavel T."/>
        </authorList>
    </citation>
    <scope>NUCLEOTIDE SEQUENCE [LARGE SCALE GENOMIC DNA]</scope>
    <source>
        <strain evidence="8 9">RF-GAM-744-WT-7</strain>
    </source>
</reference>
<dbReference type="InterPro" id="IPR029060">
    <property type="entry name" value="PIN-like_dom_sf"/>
</dbReference>
<feature type="binding site" evidence="6">
    <location>
        <position position="107"/>
    </location>
    <ligand>
        <name>Mg(2+)</name>
        <dbReference type="ChEBI" id="CHEBI:18420"/>
    </ligand>
</feature>
<keyword evidence="9" id="KW-1185">Reference proteome</keyword>
<dbReference type="InterPro" id="IPR022907">
    <property type="entry name" value="VapC_family"/>
</dbReference>
<keyword evidence="6" id="KW-0800">Toxin</keyword>
<feature type="binding site" evidence="6">
    <location>
        <position position="4"/>
    </location>
    <ligand>
        <name>Mg(2+)</name>
        <dbReference type="ChEBI" id="CHEBI:18420"/>
    </ligand>
</feature>
<dbReference type="InterPro" id="IPR006226">
    <property type="entry name" value="Mtu_PIN"/>
</dbReference>
<comment type="caution">
    <text evidence="8">The sequence shown here is derived from an EMBL/GenBank/DDBJ whole genome shotgun (WGS) entry which is preliminary data.</text>
</comment>
<gene>
    <name evidence="6" type="primary">vapC</name>
    <name evidence="8" type="ORF">FYJ63_07785</name>
</gene>
<dbReference type="SUPFAM" id="SSF88723">
    <property type="entry name" value="PIN domain-like"/>
    <property type="match status" value="1"/>
</dbReference>
<keyword evidence="2 6" id="KW-0540">Nuclease</keyword>
<evidence type="ECO:0000256" key="6">
    <source>
        <dbReference type="HAMAP-Rule" id="MF_00265"/>
    </source>
</evidence>
<name>A0A7K0K3X8_9ACTO</name>
<comment type="similarity">
    <text evidence="6">Belongs to the PINc/VapC protein family.</text>
</comment>
<protein>
    <recommendedName>
        <fullName evidence="6">Ribonuclease VapC</fullName>
        <shortName evidence="6">RNase VapC</shortName>
        <ecNumber evidence="6">3.1.-.-</ecNumber>
    </recommendedName>
    <alternativeName>
        <fullName evidence="6">Toxin VapC</fullName>
    </alternativeName>
</protein>
<dbReference type="GO" id="GO:0000287">
    <property type="term" value="F:magnesium ion binding"/>
    <property type="evidence" value="ECO:0007669"/>
    <property type="project" value="UniProtKB-UniRule"/>
</dbReference>
<evidence type="ECO:0000313" key="8">
    <source>
        <dbReference type="EMBL" id="MST50134.1"/>
    </source>
</evidence>
<evidence type="ECO:0000256" key="1">
    <source>
        <dbReference type="ARBA" id="ARBA00022649"/>
    </source>
</evidence>
<keyword evidence="5 6" id="KW-0460">Magnesium</keyword>
<evidence type="ECO:0000256" key="3">
    <source>
        <dbReference type="ARBA" id="ARBA00022723"/>
    </source>
</evidence>